<dbReference type="RefSeq" id="WP_073615137.1">
    <property type="nucleotide sequence ID" value="NZ_FRFE01000021.1"/>
</dbReference>
<organism evidence="4 5">
    <name type="scientific">Desulfopila aestuarii DSM 18488</name>
    <dbReference type="NCBI Taxonomy" id="1121416"/>
    <lineage>
        <taxon>Bacteria</taxon>
        <taxon>Pseudomonadati</taxon>
        <taxon>Thermodesulfobacteriota</taxon>
        <taxon>Desulfobulbia</taxon>
        <taxon>Desulfobulbales</taxon>
        <taxon>Desulfocapsaceae</taxon>
        <taxon>Desulfopila</taxon>
    </lineage>
</organism>
<dbReference type="PANTHER" id="PTHR30304">
    <property type="entry name" value="D-TAGATOSE-1,6-BISPHOSPHATE ALDOLASE"/>
    <property type="match status" value="1"/>
</dbReference>
<dbReference type="OrthoDB" id="9803995at2"/>
<protein>
    <submittedName>
        <fullName evidence="4">Tagatose 1,6-diphosphate aldolase GatY/KbaY</fullName>
    </submittedName>
</protein>
<dbReference type="GO" id="GO:0005975">
    <property type="term" value="P:carbohydrate metabolic process"/>
    <property type="evidence" value="ECO:0007669"/>
    <property type="project" value="InterPro"/>
</dbReference>
<sequence>MLSSTAALLQRARAQGYAVGAFNIYNLEGATAVVAAAEEMRSPVILQILPSALQLGRRPLAAMSLSMAEEASVEVAVHLDHCSSAEMLTFALECGFSSVMADGSAMPYEENIQFTREITALATAKNRAVEAELGKLSGEEDGITVAEREAKMTDPDEAVDFVKKTGVSALAVCVGNIHGTYHQPPNLDFARLEAIAKQIGIPLVLHGTSGLPDEMITRAIDHGVCKFNVNTEVRSAYMQALGDRFANSAKVELVEIMQLGIAAMKEPVKEKIRLFKSANMTACSNR</sequence>
<dbReference type="PANTHER" id="PTHR30304:SF0">
    <property type="entry name" value="D-TAGATOSE-1,6-BISPHOSPHATE ALDOLASE SUBUNIT GATY-RELATED"/>
    <property type="match status" value="1"/>
</dbReference>
<dbReference type="GO" id="GO:0008270">
    <property type="term" value="F:zinc ion binding"/>
    <property type="evidence" value="ECO:0007669"/>
    <property type="project" value="InterPro"/>
</dbReference>
<name>A0A1M7YE16_9BACT</name>
<dbReference type="InterPro" id="IPR000771">
    <property type="entry name" value="FBA_II"/>
</dbReference>
<keyword evidence="5" id="KW-1185">Reference proteome</keyword>
<comment type="cofactor">
    <cofactor evidence="3">
        <name>Zn(2+)</name>
        <dbReference type="ChEBI" id="CHEBI:29105"/>
    </cofactor>
    <text evidence="3">Binds 2 Zn(2+) ions per subunit. One is catalytic and the other provides a structural contribution.</text>
</comment>
<keyword evidence="3" id="KW-0479">Metal-binding</keyword>
<feature type="binding site" evidence="3">
    <location>
        <position position="132"/>
    </location>
    <ligand>
        <name>Zn(2+)</name>
        <dbReference type="ChEBI" id="CHEBI:29105"/>
        <label>2</label>
    </ligand>
</feature>
<evidence type="ECO:0000313" key="4">
    <source>
        <dbReference type="EMBL" id="SHO50877.1"/>
    </source>
</evidence>
<dbReference type="CDD" id="cd00947">
    <property type="entry name" value="TBP_aldolase_IIB"/>
    <property type="match status" value="1"/>
</dbReference>
<dbReference type="Gene3D" id="3.20.20.70">
    <property type="entry name" value="Aldolase class I"/>
    <property type="match status" value="1"/>
</dbReference>
<dbReference type="EMBL" id="FRFE01000021">
    <property type="protein sequence ID" value="SHO50877.1"/>
    <property type="molecule type" value="Genomic_DNA"/>
</dbReference>
<feature type="binding site" evidence="3">
    <location>
        <position position="206"/>
    </location>
    <ligand>
        <name>Zn(2+)</name>
        <dbReference type="ChEBI" id="CHEBI:29105"/>
        <label>1</label>
        <note>catalytic</note>
    </ligand>
</feature>
<dbReference type="NCBIfam" id="TIGR00167">
    <property type="entry name" value="cbbA"/>
    <property type="match status" value="1"/>
</dbReference>
<keyword evidence="3" id="KW-0862">Zinc</keyword>
<proteinExistence type="predicted"/>
<feature type="active site" description="Proton donor" evidence="1">
    <location>
        <position position="80"/>
    </location>
</feature>
<gene>
    <name evidence="4" type="ORF">SAMN02745220_03683</name>
</gene>
<dbReference type="AlphaFoldDB" id="A0A1M7YE16"/>
<dbReference type="PIRSF" id="PIRSF001359">
    <property type="entry name" value="F_bP_aldolase_II"/>
    <property type="match status" value="1"/>
</dbReference>
<dbReference type="Proteomes" id="UP000184603">
    <property type="component" value="Unassembled WGS sequence"/>
</dbReference>
<feature type="binding site" evidence="2">
    <location>
        <begin position="207"/>
        <end position="209"/>
    </location>
    <ligand>
        <name>dihydroxyacetone phosphate</name>
        <dbReference type="ChEBI" id="CHEBI:57642"/>
    </ligand>
</feature>
<reference evidence="4 5" key="1">
    <citation type="submission" date="2016-12" db="EMBL/GenBank/DDBJ databases">
        <authorList>
            <person name="Song W.-J."/>
            <person name="Kurnit D.M."/>
        </authorList>
    </citation>
    <scope>NUCLEOTIDE SEQUENCE [LARGE SCALE GENOMIC DNA]</scope>
    <source>
        <strain evidence="4 5">DSM 18488</strain>
    </source>
</reference>
<dbReference type="Pfam" id="PF01116">
    <property type="entry name" value="F_bP_aldolase"/>
    <property type="match status" value="1"/>
</dbReference>
<feature type="binding site" evidence="2">
    <location>
        <begin position="228"/>
        <end position="231"/>
    </location>
    <ligand>
        <name>dihydroxyacetone phosphate</name>
        <dbReference type="ChEBI" id="CHEBI:57642"/>
    </ligand>
</feature>
<evidence type="ECO:0000256" key="1">
    <source>
        <dbReference type="PIRSR" id="PIRSR001359-1"/>
    </source>
</evidence>
<evidence type="ECO:0000256" key="3">
    <source>
        <dbReference type="PIRSR" id="PIRSR001359-3"/>
    </source>
</evidence>
<dbReference type="STRING" id="1121416.SAMN02745220_03683"/>
<feature type="binding site" evidence="3">
    <location>
        <position position="102"/>
    </location>
    <ligand>
        <name>Zn(2+)</name>
        <dbReference type="ChEBI" id="CHEBI:29105"/>
        <label>2</label>
    </ligand>
</feature>
<dbReference type="InterPro" id="IPR013785">
    <property type="entry name" value="Aldolase_TIM"/>
</dbReference>
<evidence type="ECO:0000313" key="5">
    <source>
        <dbReference type="Proteomes" id="UP000184603"/>
    </source>
</evidence>
<dbReference type="InterPro" id="IPR050246">
    <property type="entry name" value="Class_II_FBP_aldolase"/>
</dbReference>
<dbReference type="SUPFAM" id="SSF51569">
    <property type="entry name" value="Aldolase"/>
    <property type="match status" value="1"/>
</dbReference>
<dbReference type="GO" id="GO:0016832">
    <property type="term" value="F:aldehyde-lyase activity"/>
    <property type="evidence" value="ECO:0007669"/>
    <property type="project" value="InterPro"/>
</dbReference>
<feature type="binding site" evidence="3">
    <location>
        <position position="178"/>
    </location>
    <ligand>
        <name>Zn(2+)</name>
        <dbReference type="ChEBI" id="CHEBI:29105"/>
        <label>1</label>
        <note>catalytic</note>
    </ligand>
</feature>
<feature type="binding site" evidence="3">
    <location>
        <position position="81"/>
    </location>
    <ligand>
        <name>Zn(2+)</name>
        <dbReference type="ChEBI" id="CHEBI:29105"/>
        <label>1</label>
        <note>catalytic</note>
    </ligand>
</feature>
<feature type="binding site" evidence="2">
    <location>
        <position position="179"/>
    </location>
    <ligand>
        <name>dihydroxyacetone phosphate</name>
        <dbReference type="ChEBI" id="CHEBI:57642"/>
    </ligand>
</feature>
<accession>A0A1M7YE16</accession>
<evidence type="ECO:0000256" key="2">
    <source>
        <dbReference type="PIRSR" id="PIRSR001359-2"/>
    </source>
</evidence>